<feature type="domain" description="DUF305" evidence="2">
    <location>
        <begin position="93"/>
        <end position="235"/>
    </location>
</feature>
<sequence>MKKMILIISALILSGNIASAAADSHNQTHTMENPTMKMNYDYLAVIPLFDVMAPVDVLTSQKFRTYSECEKFAHDIMMGDNSAYLTTDAGNIFAVYMTLHHEAAIITSSGIKDITKDPKVADLAARIIKAQSTEVQDMQELIKSDALTGNDSTSFQKSMENIMGNMMKKMKLPSGKLTPDQATQVFLENMIVHHEGAVEMAKAYLKTGKNKKLINISKNILATQPAEIKEMQNLLKNSR</sequence>
<reference evidence="3 4" key="2">
    <citation type="journal article" date="2010" name="Stand. Genomic Sci.">
        <title>Complete genome sequence of Sebaldella termitidis type strain (NCTC 11300).</title>
        <authorList>
            <person name="Harmon-Smith M."/>
            <person name="Celia L."/>
            <person name="Chertkov O."/>
            <person name="Lapidus A."/>
            <person name="Copeland A."/>
            <person name="Glavina Del Rio T."/>
            <person name="Nolan M."/>
            <person name="Lucas S."/>
            <person name="Tice H."/>
            <person name="Cheng J.F."/>
            <person name="Han C."/>
            <person name="Detter J.C."/>
            <person name="Bruce D."/>
            <person name="Goodwin L."/>
            <person name="Pitluck S."/>
            <person name="Pati A."/>
            <person name="Liolios K."/>
            <person name="Ivanova N."/>
            <person name="Mavromatis K."/>
            <person name="Mikhailova N."/>
            <person name="Chen A."/>
            <person name="Palaniappan K."/>
            <person name="Land M."/>
            <person name="Hauser L."/>
            <person name="Chang Y.J."/>
            <person name="Jeffries C.D."/>
            <person name="Brettin T."/>
            <person name="Goker M."/>
            <person name="Beck B."/>
            <person name="Bristow J."/>
            <person name="Eisen J.A."/>
            <person name="Markowitz V."/>
            <person name="Hugenholtz P."/>
            <person name="Kyrpides N.C."/>
            <person name="Klenk H.P."/>
            <person name="Chen F."/>
        </authorList>
    </citation>
    <scope>NUCLEOTIDE SEQUENCE [LARGE SCALE GENOMIC DNA]</scope>
    <source>
        <strain evidence="4">ATCC 33386 / NCTC 11300</strain>
    </source>
</reference>
<dbReference type="eggNOG" id="COG3544">
    <property type="taxonomic scope" value="Bacteria"/>
</dbReference>
<dbReference type="InterPro" id="IPR005183">
    <property type="entry name" value="DUF305_CopM-like"/>
</dbReference>
<feature type="signal peptide" evidence="1">
    <location>
        <begin position="1"/>
        <end position="20"/>
    </location>
</feature>
<dbReference type="InterPro" id="IPR012347">
    <property type="entry name" value="Ferritin-like"/>
</dbReference>
<name>D1AIY0_SEBTE</name>
<dbReference type="Gene3D" id="1.20.1260.10">
    <property type="match status" value="1"/>
</dbReference>
<gene>
    <name evidence="3" type="ordered locus">Sterm_1810</name>
</gene>
<keyword evidence="1" id="KW-0732">Signal</keyword>
<evidence type="ECO:0000313" key="3">
    <source>
        <dbReference type="EMBL" id="ACZ08668.1"/>
    </source>
</evidence>
<dbReference type="AlphaFoldDB" id="D1AIY0"/>
<dbReference type="PANTHER" id="PTHR36933:SF1">
    <property type="entry name" value="SLL0788 PROTEIN"/>
    <property type="match status" value="1"/>
</dbReference>
<dbReference type="PANTHER" id="PTHR36933">
    <property type="entry name" value="SLL0788 PROTEIN"/>
    <property type="match status" value="1"/>
</dbReference>
<accession>D1AIY0</accession>
<dbReference type="Pfam" id="PF03713">
    <property type="entry name" value="DUF305"/>
    <property type="match status" value="1"/>
</dbReference>
<dbReference type="KEGG" id="str:Sterm_1810"/>
<reference evidence="4" key="1">
    <citation type="submission" date="2009-09" db="EMBL/GenBank/DDBJ databases">
        <title>The complete chromosome of Sebaldella termitidis ATCC 33386.</title>
        <authorList>
            <consortium name="US DOE Joint Genome Institute (JGI-PGF)"/>
            <person name="Lucas S."/>
            <person name="Copeland A."/>
            <person name="Lapidus A."/>
            <person name="Glavina del Rio T."/>
            <person name="Dalin E."/>
            <person name="Tice H."/>
            <person name="Bruce D."/>
            <person name="Goodwin L."/>
            <person name="Pitluck S."/>
            <person name="Kyrpides N."/>
            <person name="Mavromatis K."/>
            <person name="Ivanova N."/>
            <person name="Mikhailova N."/>
            <person name="Sims D."/>
            <person name="Meincke L."/>
            <person name="Brettin T."/>
            <person name="Detter J.C."/>
            <person name="Han C."/>
            <person name="Larimer F."/>
            <person name="Land M."/>
            <person name="Hauser L."/>
            <person name="Markowitz V."/>
            <person name="Cheng J.F."/>
            <person name="Hugenholtz P."/>
            <person name="Woyke T."/>
            <person name="Wu D."/>
            <person name="Eisen J.A."/>
        </authorList>
    </citation>
    <scope>NUCLEOTIDE SEQUENCE [LARGE SCALE GENOMIC DNA]</scope>
    <source>
        <strain evidence="4">ATCC 33386 / NCTC 11300</strain>
    </source>
</reference>
<dbReference type="HOGENOM" id="CLU_074343_2_1_0"/>
<evidence type="ECO:0000259" key="2">
    <source>
        <dbReference type="Pfam" id="PF03713"/>
    </source>
</evidence>
<dbReference type="RefSeq" id="WP_012861262.1">
    <property type="nucleotide sequence ID" value="NC_013517.1"/>
</dbReference>
<dbReference type="Proteomes" id="UP000000845">
    <property type="component" value="Chromosome"/>
</dbReference>
<proteinExistence type="predicted"/>
<evidence type="ECO:0000313" key="4">
    <source>
        <dbReference type="Proteomes" id="UP000000845"/>
    </source>
</evidence>
<protein>
    <recommendedName>
        <fullName evidence="2">DUF305 domain-containing protein</fullName>
    </recommendedName>
</protein>
<organism evidence="3 4">
    <name type="scientific">Sebaldella termitidis (strain ATCC 33386 / NCTC 11300)</name>
    <dbReference type="NCBI Taxonomy" id="526218"/>
    <lineage>
        <taxon>Bacteria</taxon>
        <taxon>Fusobacteriati</taxon>
        <taxon>Fusobacteriota</taxon>
        <taxon>Fusobacteriia</taxon>
        <taxon>Fusobacteriales</taxon>
        <taxon>Leptotrichiaceae</taxon>
        <taxon>Sebaldella</taxon>
    </lineage>
</organism>
<feature type="chain" id="PRO_5003020798" description="DUF305 domain-containing protein" evidence="1">
    <location>
        <begin position="21"/>
        <end position="239"/>
    </location>
</feature>
<evidence type="ECO:0000256" key="1">
    <source>
        <dbReference type="SAM" id="SignalP"/>
    </source>
</evidence>
<dbReference type="EMBL" id="CP001739">
    <property type="protein sequence ID" value="ACZ08668.1"/>
    <property type="molecule type" value="Genomic_DNA"/>
</dbReference>
<keyword evidence="4" id="KW-1185">Reference proteome</keyword>